<dbReference type="Proteomes" id="UP000030377">
    <property type="component" value="Unassembled WGS sequence"/>
</dbReference>
<name>A0A0A3YYR1_BRAJP</name>
<dbReference type="InterPro" id="IPR012037">
    <property type="entry name" value="Alpha/beta-hydrolase_fam"/>
</dbReference>
<feature type="transmembrane region" description="Helical" evidence="1">
    <location>
        <begin position="39"/>
        <end position="60"/>
    </location>
</feature>
<evidence type="ECO:0000259" key="3">
    <source>
        <dbReference type="Pfam" id="PF15420"/>
    </source>
</evidence>
<dbReference type="InterPro" id="IPR027788">
    <property type="entry name" value="Alpha/beta-hydrolase_N_dom"/>
</dbReference>
<comment type="caution">
    <text evidence="4">The sequence shown here is derived from an EMBL/GenBank/DDBJ whole genome shotgun (WGS) entry which is preliminary data.</text>
</comment>
<dbReference type="STRING" id="375.BKD09_RS34790"/>
<proteinExistence type="predicted"/>
<dbReference type="AlphaFoldDB" id="A0A0A3YYR1"/>
<reference evidence="4 5" key="1">
    <citation type="submission" date="2014-09" db="EMBL/GenBank/DDBJ databases">
        <title>Draft genome of Bradyrhizobium japonicum Is-34.</title>
        <authorList>
            <person name="Tsurumaru H."/>
            <person name="Yamakawa T."/>
            <person name="Hashimoto S."/>
            <person name="Okizaki K."/>
            <person name="Kanesaki Y."/>
            <person name="Yoshikawa H."/>
            <person name="Yajima S."/>
        </authorList>
    </citation>
    <scope>NUCLEOTIDE SEQUENCE [LARGE SCALE GENOMIC DNA]</scope>
    <source>
        <strain evidence="4 5">Is-34</strain>
    </source>
</reference>
<evidence type="ECO:0000256" key="1">
    <source>
        <dbReference type="SAM" id="Phobius"/>
    </source>
</evidence>
<accession>A0A0A3YYR1</accession>
<evidence type="ECO:0000313" key="4">
    <source>
        <dbReference type="EMBL" id="KGT78788.1"/>
    </source>
</evidence>
<organism evidence="4 5">
    <name type="scientific">Bradyrhizobium japonicum</name>
    <dbReference type="NCBI Taxonomy" id="375"/>
    <lineage>
        <taxon>Bacteria</taxon>
        <taxon>Pseudomonadati</taxon>
        <taxon>Pseudomonadota</taxon>
        <taxon>Alphaproteobacteria</taxon>
        <taxon>Hyphomicrobiales</taxon>
        <taxon>Nitrobacteraceae</taxon>
        <taxon>Bradyrhizobium</taxon>
    </lineage>
</organism>
<feature type="transmembrane region" description="Helical" evidence="1">
    <location>
        <begin position="160"/>
        <end position="182"/>
    </location>
</feature>
<keyword evidence="1" id="KW-0472">Membrane</keyword>
<dbReference type="Pfam" id="PF15420">
    <property type="entry name" value="Abhydrolase_9_N"/>
    <property type="match status" value="1"/>
</dbReference>
<feature type="transmembrane region" description="Helical" evidence="1">
    <location>
        <begin position="120"/>
        <end position="148"/>
    </location>
</feature>
<dbReference type="EMBL" id="JRPN01000014">
    <property type="protein sequence ID" value="KGT78788.1"/>
    <property type="molecule type" value="Genomic_DNA"/>
</dbReference>
<keyword evidence="1" id="KW-1133">Transmembrane helix</keyword>
<feature type="transmembrane region" description="Helical" evidence="1">
    <location>
        <begin position="80"/>
        <end position="100"/>
    </location>
</feature>
<sequence length="566" mass="61815">MNPARLIRRQLLSLSGIGLALGALFFAAALTPTLIPRSYLTQGALAGGCFAIGYFAGVLWRRLWHYLELPEPSARARSVANALVAVGCLLVVILALGRTAEWQNSIRTVMKMAPVETAHPLKVCAIALITFVVLLALGRLFALVARFLAARIRRLVPRKVANVIGVLVAGLLFWSIASNVLISTAFNALDSSFRELDALQEPERPQPAAPDRTGSSASLVKWKELGRMGRRFIASGPTATDISTVTGAPAQNPVRVYVGLGSRDTAQARARLALEELKRQHGFDRKILIVITPTGTGWIDPAAMDTVEYLHHGDVASVAMQYSYLNSPLSLLFQPEYGAEASRALFAEIYGYWTTLPKDKRPKLYLHGLSLGAMNSEKSAELFETIGDPIAGALWSGPPFESHIWRSVTANRNLGSPAWLPEFRDSRFVRFMNQNGPTVPPDTPWGPMRVVYLQYASDAITFFAYRDAYQAPDWMNAPRGPDVSPELRWYPVVTMLQLALDMAVATATPMGFGHVYAPEHYVDAWVAVTDVGDWSGDALAKLKEQLAAKARKTSAGDADDDPDRGG</sequence>
<keyword evidence="1" id="KW-0812">Transmembrane</keyword>
<dbReference type="Pfam" id="PF10081">
    <property type="entry name" value="Abhydrolase_9"/>
    <property type="match status" value="1"/>
</dbReference>
<protein>
    <submittedName>
        <fullName evidence="4">Membrane protein</fullName>
    </submittedName>
</protein>
<feature type="domain" description="Alpha/beta-hydrolase N-terminal" evidence="3">
    <location>
        <begin position="30"/>
        <end position="237"/>
    </location>
</feature>
<evidence type="ECO:0000313" key="5">
    <source>
        <dbReference type="Proteomes" id="UP000030377"/>
    </source>
</evidence>
<dbReference type="ESTHER" id="brajp-a0a0a3yyr1">
    <property type="family name" value="Abhydrolase_9"/>
</dbReference>
<dbReference type="RefSeq" id="WP_041955687.1">
    <property type="nucleotide sequence ID" value="NZ_JRPN01000014.1"/>
</dbReference>
<dbReference type="InterPro" id="IPR027787">
    <property type="entry name" value="Alpha/beta-hydrolase_catalytic"/>
</dbReference>
<evidence type="ECO:0000259" key="2">
    <source>
        <dbReference type="Pfam" id="PF10081"/>
    </source>
</evidence>
<gene>
    <name evidence="4" type="ORF">MA20_15565</name>
</gene>
<feature type="domain" description="Alpha/beta-hydrolase catalytic" evidence="2">
    <location>
        <begin position="254"/>
        <end position="541"/>
    </location>
</feature>
<dbReference type="PIRSF" id="PIRSF007542">
    <property type="entry name" value="UCP007542"/>
    <property type="match status" value="1"/>
</dbReference>